<sequence>MEAFDFIVIGAGLSGIDAAYRLKTQMPQCSFTILEARDKIGGTWSFFKFPGLRSDSMLTNFGFPWRPWLQKRDMANAALILEYIESAAKDERIDTKIQFNHSVKGANWSSQDQLWTLRVEHNGHDKLLRTSFVINCSGYYDYKKPLQTSIPGIENFGGAVAHPQFWPDNLDYTGKKVVIVGSGATAVTMLPVLAETAAHVTMLQRSPSYVFSIPSVSKTGNLIKEYLPGWLAHPINWWRCFLSEQLFVNFNLYFPTAARKLHMGLMKKQLPEHVPVDVHFNPRYDPMDQRLCLCPDGDFFKALHQKNCHIVTDTIDTVLTDGILTTSGQKLDADIIVTATGLHVALLSGIIPTVDDKPIDIGNSYAWRGTMLTGLPNMGSITGYTTASWTLGADASIKLLISVYKYMKKIGATSAVPVFDGDGSTVSKPVVGHSSTYFIDARSRLPRITDSSPWYGRISPVYDTWQLWFGSLTKGMRYTVPSKKDI</sequence>
<dbReference type="EMBL" id="JAFIMR010000018">
    <property type="protein sequence ID" value="KAI1867588.1"/>
    <property type="molecule type" value="Genomic_DNA"/>
</dbReference>
<accession>A0A9Q0APX4</accession>
<keyword evidence="3" id="KW-0274">FAD</keyword>
<comment type="cofactor">
    <cofactor evidence="1">
        <name>FAD</name>
        <dbReference type="ChEBI" id="CHEBI:57692"/>
    </cofactor>
</comment>
<proteinExistence type="predicted"/>
<dbReference type="GO" id="GO:0050661">
    <property type="term" value="F:NADP binding"/>
    <property type="evidence" value="ECO:0007669"/>
    <property type="project" value="InterPro"/>
</dbReference>
<dbReference type="InterPro" id="IPR036188">
    <property type="entry name" value="FAD/NAD-bd_sf"/>
</dbReference>
<evidence type="ECO:0008006" key="8">
    <source>
        <dbReference type="Google" id="ProtNLM"/>
    </source>
</evidence>
<evidence type="ECO:0000256" key="1">
    <source>
        <dbReference type="ARBA" id="ARBA00001974"/>
    </source>
</evidence>
<dbReference type="GO" id="GO:0004499">
    <property type="term" value="F:N,N-dimethylaniline monooxygenase activity"/>
    <property type="evidence" value="ECO:0007669"/>
    <property type="project" value="InterPro"/>
</dbReference>
<dbReference type="GO" id="GO:0050660">
    <property type="term" value="F:flavin adenine dinucleotide binding"/>
    <property type="evidence" value="ECO:0007669"/>
    <property type="project" value="InterPro"/>
</dbReference>
<organism evidence="6 7">
    <name type="scientific">Neoarthrinium moseri</name>
    <dbReference type="NCBI Taxonomy" id="1658444"/>
    <lineage>
        <taxon>Eukaryota</taxon>
        <taxon>Fungi</taxon>
        <taxon>Dikarya</taxon>
        <taxon>Ascomycota</taxon>
        <taxon>Pezizomycotina</taxon>
        <taxon>Sordariomycetes</taxon>
        <taxon>Xylariomycetidae</taxon>
        <taxon>Amphisphaeriales</taxon>
        <taxon>Apiosporaceae</taxon>
        <taxon>Neoarthrinium</taxon>
    </lineage>
</organism>
<evidence type="ECO:0000256" key="4">
    <source>
        <dbReference type="ARBA" id="ARBA00023002"/>
    </source>
</evidence>
<dbReference type="AlphaFoldDB" id="A0A9Q0APX4"/>
<name>A0A9Q0APX4_9PEZI</name>
<keyword evidence="5" id="KW-0503">Monooxygenase</keyword>
<keyword evidence="4" id="KW-0560">Oxidoreductase</keyword>
<protein>
    <recommendedName>
        <fullName evidence="8">Monooxygenase</fullName>
    </recommendedName>
</protein>
<keyword evidence="7" id="KW-1185">Reference proteome</keyword>
<keyword evidence="2" id="KW-0285">Flavoprotein</keyword>
<gene>
    <name evidence="6" type="ORF">JX265_007390</name>
</gene>
<comment type="caution">
    <text evidence="6">The sequence shown here is derived from an EMBL/GenBank/DDBJ whole genome shotgun (WGS) entry which is preliminary data.</text>
</comment>
<evidence type="ECO:0000256" key="3">
    <source>
        <dbReference type="ARBA" id="ARBA00022827"/>
    </source>
</evidence>
<dbReference type="PRINTS" id="PR00411">
    <property type="entry name" value="PNDRDTASEI"/>
</dbReference>
<reference evidence="6" key="1">
    <citation type="submission" date="2021-03" db="EMBL/GenBank/DDBJ databases">
        <title>Revisited historic fungal species revealed as producer of novel bioactive compounds through whole genome sequencing and comparative genomics.</title>
        <authorList>
            <person name="Vignolle G.A."/>
            <person name="Hochenegger N."/>
            <person name="Mach R.L."/>
            <person name="Mach-Aigner A.R."/>
            <person name="Javad Rahimi M."/>
            <person name="Salim K.A."/>
            <person name="Chan C.M."/>
            <person name="Lim L.B.L."/>
            <person name="Cai F."/>
            <person name="Druzhinina I.S."/>
            <person name="U'Ren J.M."/>
            <person name="Derntl C."/>
        </authorList>
    </citation>
    <scope>NUCLEOTIDE SEQUENCE</scope>
    <source>
        <strain evidence="6">TUCIM 5799</strain>
    </source>
</reference>
<dbReference type="SUPFAM" id="SSF51905">
    <property type="entry name" value="FAD/NAD(P)-binding domain"/>
    <property type="match status" value="1"/>
</dbReference>
<dbReference type="Proteomes" id="UP000829685">
    <property type="component" value="Unassembled WGS sequence"/>
</dbReference>
<dbReference type="OrthoDB" id="66881at2759"/>
<evidence type="ECO:0000313" key="7">
    <source>
        <dbReference type="Proteomes" id="UP000829685"/>
    </source>
</evidence>
<dbReference type="PANTHER" id="PTHR43872">
    <property type="entry name" value="MONOOXYGENASE, PUTATIVE (AFU_ORTHOLOGUE AFUA_8G02570)-RELATED"/>
    <property type="match status" value="1"/>
</dbReference>
<evidence type="ECO:0000256" key="5">
    <source>
        <dbReference type="ARBA" id="ARBA00023033"/>
    </source>
</evidence>
<dbReference type="Gene3D" id="3.50.50.60">
    <property type="entry name" value="FAD/NAD(P)-binding domain"/>
    <property type="match status" value="2"/>
</dbReference>
<dbReference type="InterPro" id="IPR020946">
    <property type="entry name" value="Flavin_mOase-like"/>
</dbReference>
<evidence type="ECO:0000313" key="6">
    <source>
        <dbReference type="EMBL" id="KAI1867588.1"/>
    </source>
</evidence>
<dbReference type="InterPro" id="IPR051820">
    <property type="entry name" value="FAD-binding_MO"/>
</dbReference>
<dbReference type="Pfam" id="PF00743">
    <property type="entry name" value="FMO-like"/>
    <property type="match status" value="1"/>
</dbReference>
<dbReference type="PANTHER" id="PTHR43872:SF1">
    <property type="entry name" value="MONOOXYGENASE, PUTATIVE (AFU_ORTHOLOGUE AFUA_8G02570)-RELATED"/>
    <property type="match status" value="1"/>
</dbReference>
<evidence type="ECO:0000256" key="2">
    <source>
        <dbReference type="ARBA" id="ARBA00022630"/>
    </source>
</evidence>